<dbReference type="RefSeq" id="XP_024324518.1">
    <property type="nucleotide sequence ID" value="XM_024467820.1"/>
</dbReference>
<sequence length="215" mass="23619">MAYSSLLLDQVLSHIHERTSQQEFRRVEAMQILNSLTSFLASFEGENNALQTLSNSSLAICRSAMLEVLEFGSKVEPLDNEYSVGVIEERSGSYSCCTVQLEEGRTDELIKDAKDVLLSCGGHWLEERSGSYSCCTVQLEEGRTDELIKDAKDVLLSCGGHWLEERSGSYSCCTVQLEGHTDELIKDAKDVLLSCGGSLAGGEVRLLLMLHRSAG</sequence>
<dbReference type="OrthoDB" id="270167at2759"/>
<dbReference type="Proteomes" id="UP000077154">
    <property type="component" value="Unassembled WGS sequence"/>
</dbReference>
<proteinExistence type="predicted"/>
<dbReference type="VEuPathDB" id="FungiDB:GMDG_05089"/>
<name>A0A177ADI2_9PEZI</name>
<reference evidence="1" key="1">
    <citation type="submission" date="2016-03" db="EMBL/GenBank/DDBJ databases">
        <title>Updated assembly of Pseudogymnoascus destructans, the fungus causing white-nose syndrome of bats.</title>
        <authorList>
            <person name="Palmer J.M."/>
            <person name="Drees K.P."/>
            <person name="Foster J.T."/>
            <person name="Lindner D.L."/>
        </authorList>
    </citation>
    <scope>NUCLEOTIDE SEQUENCE [LARGE SCALE GENOMIC DNA]</scope>
    <source>
        <strain evidence="1">20631-21</strain>
    </source>
</reference>
<organism evidence="1">
    <name type="scientific">Pseudogymnoascus destructans</name>
    <dbReference type="NCBI Taxonomy" id="655981"/>
    <lineage>
        <taxon>Eukaryota</taxon>
        <taxon>Fungi</taxon>
        <taxon>Dikarya</taxon>
        <taxon>Ascomycota</taxon>
        <taxon>Pezizomycotina</taxon>
        <taxon>Leotiomycetes</taxon>
        <taxon>Thelebolales</taxon>
        <taxon>Thelebolaceae</taxon>
        <taxon>Pseudogymnoascus</taxon>
    </lineage>
</organism>
<accession>A0A177ADI2</accession>
<evidence type="ECO:0000313" key="1">
    <source>
        <dbReference type="EMBL" id="OAF59234.1"/>
    </source>
</evidence>
<dbReference type="GeneID" id="36287258"/>
<dbReference type="AlphaFoldDB" id="A0A177ADI2"/>
<gene>
    <name evidence="1" type="ORF">VC83_04185</name>
</gene>
<protein>
    <submittedName>
        <fullName evidence="1">Uncharacterized protein</fullName>
    </submittedName>
</protein>
<dbReference type="EMBL" id="KV441394">
    <property type="protein sequence ID" value="OAF59234.1"/>
    <property type="molecule type" value="Genomic_DNA"/>
</dbReference>